<dbReference type="GO" id="GO:0019509">
    <property type="term" value="P:L-methionine salvage from methylthioadenosine"/>
    <property type="evidence" value="ECO:0007669"/>
    <property type="project" value="TreeGrafter"/>
</dbReference>
<dbReference type="InterPro" id="IPR035994">
    <property type="entry name" value="Nucleoside_phosphorylase_sf"/>
</dbReference>
<feature type="domain" description="Nucleoside phosphorylase" evidence="4">
    <location>
        <begin position="2"/>
        <end position="212"/>
    </location>
</feature>
<dbReference type="Gene3D" id="3.40.50.1580">
    <property type="entry name" value="Nucleoside phosphorylase domain"/>
    <property type="match status" value="1"/>
</dbReference>
<dbReference type="InParanoid" id="D8M1I7"/>
<reference evidence="5" key="1">
    <citation type="submission" date="2010-02" db="EMBL/GenBank/DDBJ databases">
        <title>Sequencing and annotation of the Blastocystis hominis genome.</title>
        <authorList>
            <person name="Wincker P."/>
        </authorList>
    </citation>
    <scope>NUCLEOTIDE SEQUENCE</scope>
    <source>
        <strain evidence="5">Singapore isolate B</strain>
    </source>
</reference>
<organism evidence="5">
    <name type="scientific">Blastocystis hominis</name>
    <dbReference type="NCBI Taxonomy" id="12968"/>
    <lineage>
        <taxon>Eukaryota</taxon>
        <taxon>Sar</taxon>
        <taxon>Stramenopiles</taxon>
        <taxon>Bigyra</taxon>
        <taxon>Opalozoa</taxon>
        <taxon>Opalinata</taxon>
        <taxon>Blastocystidae</taxon>
        <taxon>Blastocystis</taxon>
    </lineage>
</organism>
<dbReference type="CDD" id="cd09010">
    <property type="entry name" value="MTAP_SsMTAPII_like_MTIP"/>
    <property type="match status" value="1"/>
</dbReference>
<dbReference type="PANTHER" id="PTHR42679">
    <property type="entry name" value="S-METHYL-5'-THIOADENOSINE PHOSPHORYLASE"/>
    <property type="match status" value="1"/>
</dbReference>
<dbReference type="EMBL" id="FN668645">
    <property type="protein sequence ID" value="CBK21926.2"/>
    <property type="molecule type" value="Genomic_DNA"/>
</dbReference>
<dbReference type="InterPro" id="IPR000845">
    <property type="entry name" value="Nucleoside_phosphorylase_d"/>
</dbReference>
<accession>D8M1I7</accession>
<gene>
    <name evidence="5" type="ORF">GSBLH_T00002015001</name>
</gene>
<evidence type="ECO:0000313" key="5">
    <source>
        <dbReference type="EMBL" id="CBK21926.2"/>
    </source>
</evidence>
<evidence type="ECO:0000259" key="4">
    <source>
        <dbReference type="Pfam" id="PF01048"/>
    </source>
</evidence>
<dbReference type="AlphaFoldDB" id="D8M1I7"/>
<dbReference type="Pfam" id="PF01048">
    <property type="entry name" value="PNP_UDP_1"/>
    <property type="match status" value="1"/>
</dbReference>
<dbReference type="RefSeq" id="XP_012895974.1">
    <property type="nucleotide sequence ID" value="XM_013040520.1"/>
</dbReference>
<keyword evidence="2" id="KW-0808">Transferase</keyword>
<dbReference type="PANTHER" id="PTHR42679:SF2">
    <property type="entry name" value="S-METHYL-5'-THIOADENOSINE PHOSPHORYLASE"/>
    <property type="match status" value="1"/>
</dbReference>
<protein>
    <recommendedName>
        <fullName evidence="4">Nucleoside phosphorylase domain-containing protein</fullName>
    </recommendedName>
</protein>
<dbReference type="GO" id="GO:0017061">
    <property type="term" value="F:S-methyl-5-thioadenosine phosphorylase activity"/>
    <property type="evidence" value="ECO:0007669"/>
    <property type="project" value="InterPro"/>
</dbReference>
<dbReference type="GO" id="GO:0005829">
    <property type="term" value="C:cytosol"/>
    <property type="evidence" value="ECO:0007669"/>
    <property type="project" value="TreeGrafter"/>
</dbReference>
<dbReference type="OrthoDB" id="431409at2759"/>
<dbReference type="SUPFAM" id="SSF53167">
    <property type="entry name" value="Purine and uridine phosphorylases"/>
    <property type="match status" value="1"/>
</dbReference>
<evidence type="ECO:0000256" key="2">
    <source>
        <dbReference type="ARBA" id="ARBA00022679"/>
    </source>
</evidence>
<evidence type="ECO:0000256" key="1">
    <source>
        <dbReference type="ARBA" id="ARBA00022676"/>
    </source>
</evidence>
<keyword evidence="1" id="KW-0328">Glycosyltransferase</keyword>
<dbReference type="GO" id="GO:0006166">
    <property type="term" value="P:purine ribonucleoside salvage"/>
    <property type="evidence" value="ECO:0007669"/>
    <property type="project" value="UniProtKB-KW"/>
</dbReference>
<evidence type="ECO:0000256" key="3">
    <source>
        <dbReference type="ARBA" id="ARBA00022726"/>
    </source>
</evidence>
<proteinExistence type="predicted"/>
<dbReference type="Proteomes" id="UP000008312">
    <property type="component" value="Unassembled WGS sequence"/>
</dbReference>
<evidence type="ECO:0000313" key="6">
    <source>
        <dbReference type="Proteomes" id="UP000008312"/>
    </source>
</evidence>
<keyword evidence="6" id="KW-1185">Reference proteome</keyword>
<dbReference type="OMA" id="ADPFCPE"/>
<sequence length="236" mass="26164">MKLGVILGSSFLRSSAFENFNTHSITTDYGNVQTLEGVIGEVPITIIRRHQFDVNKKYVPPHEINYKAMIAAFKQVGCDKIIGFYSVGSLKESIPLSSIIVPDDYAYLGCPPYFSSDHSCHFVPSALDEEMRRSVIQILKEDGLNPVCEGTYFQTVGPRFETKAEIRLYKDYFEVVGMTGASEATLSQELGIPFCMVGIIDNMCHGLGAPLSIEVKIELNCKLVLQCSARQEFSAV</sequence>
<dbReference type="GeneID" id="24919227"/>
<dbReference type="InterPro" id="IPR010044">
    <property type="entry name" value="MTAP"/>
</dbReference>
<keyword evidence="3" id="KW-0660">Purine salvage</keyword>
<name>D8M1I7_BLAHO</name>